<comment type="caution">
    <text evidence="1">The sequence shown here is derived from an EMBL/GenBank/DDBJ whole genome shotgun (WGS) entry which is preliminary data.</text>
</comment>
<dbReference type="EMBL" id="SMGO01000001">
    <property type="protein sequence ID" value="TCK84946.1"/>
    <property type="molecule type" value="Genomic_DNA"/>
</dbReference>
<evidence type="ECO:0000313" key="1">
    <source>
        <dbReference type="EMBL" id="TCK84946.1"/>
    </source>
</evidence>
<dbReference type="SUPFAM" id="SSF53756">
    <property type="entry name" value="UDP-Glycosyltransferase/glycogen phosphorylase"/>
    <property type="match status" value="1"/>
</dbReference>
<protein>
    <recommendedName>
        <fullName evidence="3">Glycosyltransferase involved in cell wall biosynthesis</fullName>
    </recommendedName>
</protein>
<evidence type="ECO:0000313" key="2">
    <source>
        <dbReference type="Proteomes" id="UP000294616"/>
    </source>
</evidence>
<dbReference type="Proteomes" id="UP000294616">
    <property type="component" value="Unassembled WGS sequence"/>
</dbReference>
<proteinExistence type="predicted"/>
<accession>A0A4R1LZD0</accession>
<name>A0A4R1LZD0_9SPHI</name>
<sequence>MFIAWIKFQRRASSMQPFFNFNLQFILPIFQQRKLKIFDYFGKGIETLWMLLKRRPKTLWVQLPPTPLLNIALIYKRFFNKNMIIIADCHNGLFSDKWARFLGNCSTLNKADLILVHNHVIERIAIERGVKASKLLVLETKPAYKNTQNISSYNLNIQTPWILMPCAFAIDEPISVVFEAAKLIPEIQILISGDTRRAVGIHDLNKIPENVTLTGYLSEDDYESLFIQAHAILGLTTESHIQLSVANEATGFEKPMILSDTELLRDLFNKGAVYVDTLSPMSLAEGIKTAILNKDSLAEDVRVLKIERNKKWEMQATRTKEAIKKLSLQ</sequence>
<reference evidence="1 2" key="1">
    <citation type="submission" date="2019-03" db="EMBL/GenBank/DDBJ databases">
        <title>Genomic Encyclopedia of Archaeal and Bacterial Type Strains, Phase II (KMG-II): from individual species to whole genera.</title>
        <authorList>
            <person name="Goeker M."/>
        </authorList>
    </citation>
    <scope>NUCLEOTIDE SEQUENCE [LARGE SCALE GENOMIC DNA]</scope>
    <source>
        <strain evidence="1 2">DSM 22554</strain>
    </source>
</reference>
<organism evidence="1 2">
    <name type="scientific">Albibacterium bauzanense</name>
    <dbReference type="NCBI Taxonomy" id="653929"/>
    <lineage>
        <taxon>Bacteria</taxon>
        <taxon>Pseudomonadati</taxon>
        <taxon>Bacteroidota</taxon>
        <taxon>Sphingobacteriia</taxon>
        <taxon>Sphingobacteriales</taxon>
        <taxon>Sphingobacteriaceae</taxon>
        <taxon>Albibacterium</taxon>
    </lineage>
</organism>
<keyword evidence="2" id="KW-1185">Reference proteome</keyword>
<dbReference type="Gene3D" id="3.40.50.2000">
    <property type="entry name" value="Glycogen Phosphorylase B"/>
    <property type="match status" value="1"/>
</dbReference>
<evidence type="ECO:0008006" key="3">
    <source>
        <dbReference type="Google" id="ProtNLM"/>
    </source>
</evidence>
<gene>
    <name evidence="1" type="ORF">C8N28_0242</name>
</gene>
<dbReference type="AlphaFoldDB" id="A0A4R1LZD0"/>